<proteinExistence type="predicted"/>
<dbReference type="Proteomes" id="UP001164929">
    <property type="component" value="Chromosome 14"/>
</dbReference>
<dbReference type="EMBL" id="JAQIZT010000014">
    <property type="protein sequence ID" value="KAJ6972408.1"/>
    <property type="molecule type" value="Genomic_DNA"/>
</dbReference>
<keyword evidence="2" id="KW-1185">Reference proteome</keyword>
<evidence type="ECO:0000313" key="1">
    <source>
        <dbReference type="EMBL" id="KAJ6972408.1"/>
    </source>
</evidence>
<sequence>MIEGKKDYAFMLQRSRTEGWTSRRVIVGTEGRPSRRVKFSEYRVLARSISKLQVASIQEDCHKHSQQLPIFSLCFAHMECLNTRQATIAYNDGGDTNEGL</sequence>
<accession>A0AAD6LSH6</accession>
<reference evidence="1" key="1">
    <citation type="journal article" date="2023" name="Mol. Ecol. Resour.">
        <title>Chromosome-level genome assembly of a triploid poplar Populus alba 'Berolinensis'.</title>
        <authorList>
            <person name="Chen S."/>
            <person name="Yu Y."/>
            <person name="Wang X."/>
            <person name="Wang S."/>
            <person name="Zhang T."/>
            <person name="Zhou Y."/>
            <person name="He R."/>
            <person name="Meng N."/>
            <person name="Wang Y."/>
            <person name="Liu W."/>
            <person name="Liu Z."/>
            <person name="Liu J."/>
            <person name="Guo Q."/>
            <person name="Huang H."/>
            <person name="Sederoff R.R."/>
            <person name="Wang G."/>
            <person name="Qu G."/>
            <person name="Chen S."/>
        </authorList>
    </citation>
    <scope>NUCLEOTIDE SEQUENCE</scope>
    <source>
        <strain evidence="1">SC-2020</strain>
    </source>
</reference>
<comment type="caution">
    <text evidence="1">The sequence shown here is derived from an EMBL/GenBank/DDBJ whole genome shotgun (WGS) entry which is preliminary data.</text>
</comment>
<name>A0AAD6LSH6_9ROSI</name>
<gene>
    <name evidence="1" type="ORF">NC653_032861</name>
</gene>
<protein>
    <submittedName>
        <fullName evidence="1">Uncharacterized protein</fullName>
    </submittedName>
</protein>
<evidence type="ECO:0000313" key="2">
    <source>
        <dbReference type="Proteomes" id="UP001164929"/>
    </source>
</evidence>
<dbReference type="AlphaFoldDB" id="A0AAD6LSH6"/>
<organism evidence="1 2">
    <name type="scientific">Populus alba x Populus x berolinensis</name>
    <dbReference type="NCBI Taxonomy" id="444605"/>
    <lineage>
        <taxon>Eukaryota</taxon>
        <taxon>Viridiplantae</taxon>
        <taxon>Streptophyta</taxon>
        <taxon>Embryophyta</taxon>
        <taxon>Tracheophyta</taxon>
        <taxon>Spermatophyta</taxon>
        <taxon>Magnoliopsida</taxon>
        <taxon>eudicotyledons</taxon>
        <taxon>Gunneridae</taxon>
        <taxon>Pentapetalae</taxon>
        <taxon>rosids</taxon>
        <taxon>fabids</taxon>
        <taxon>Malpighiales</taxon>
        <taxon>Salicaceae</taxon>
        <taxon>Saliceae</taxon>
        <taxon>Populus</taxon>
    </lineage>
</organism>